<sequence length="232" mass="27659">MLNLLFTSIRWFNLIKTPEVVLQNFIFQGTSQISINSYLCLFVLILHQTDQIQSVIRFTENQGPNVDTNPKRYKKFCYHSHASNLFKSSLSYFLQNSLLQYQLTYVLKCYSASHVLVSFLLPEAKYQNYLNYILAIEEEVDKNIRFWIFVFLIEVALSIIVANSFGVYNSFENYTYVQYIRYLQLQFSTVVYLYIRILNLMYNQNYLPLDLLNDLRIIHILKYTHFVYSLTQ</sequence>
<comment type="caution">
    <text evidence="2">The sequence shown here is derived from an EMBL/GenBank/DDBJ whole genome shotgun (WGS) entry which is preliminary data.</text>
</comment>
<evidence type="ECO:0000313" key="2">
    <source>
        <dbReference type="EMBL" id="CAI9913963.1"/>
    </source>
</evidence>
<name>A0AA86TIC1_9EUKA</name>
<keyword evidence="4" id="KW-1185">Reference proteome</keyword>
<accession>A0AA86TIC1</accession>
<reference evidence="3 4" key="2">
    <citation type="submission" date="2024-07" db="EMBL/GenBank/DDBJ databases">
        <authorList>
            <person name="Akdeniz Z."/>
        </authorList>
    </citation>
    <scope>NUCLEOTIDE SEQUENCE [LARGE SCALE GENOMIC DNA]</scope>
</reference>
<keyword evidence="1" id="KW-0812">Transmembrane</keyword>
<dbReference type="EMBL" id="CAXDID020000065">
    <property type="protein sequence ID" value="CAL6011768.1"/>
    <property type="molecule type" value="Genomic_DNA"/>
</dbReference>
<dbReference type="EMBL" id="CATOUU010000042">
    <property type="protein sequence ID" value="CAI9913963.1"/>
    <property type="molecule type" value="Genomic_DNA"/>
</dbReference>
<feature type="transmembrane region" description="Helical" evidence="1">
    <location>
        <begin position="146"/>
        <end position="167"/>
    </location>
</feature>
<reference evidence="2" key="1">
    <citation type="submission" date="2023-06" db="EMBL/GenBank/DDBJ databases">
        <authorList>
            <person name="Kurt Z."/>
        </authorList>
    </citation>
    <scope>NUCLEOTIDE SEQUENCE</scope>
</reference>
<gene>
    <name evidence="2" type="ORF">HINF_LOCUS1608</name>
    <name evidence="3" type="ORF">HINF_LOCUS22978</name>
</gene>
<dbReference type="AlphaFoldDB" id="A0AA86TIC1"/>
<organism evidence="2">
    <name type="scientific">Hexamita inflata</name>
    <dbReference type="NCBI Taxonomy" id="28002"/>
    <lineage>
        <taxon>Eukaryota</taxon>
        <taxon>Metamonada</taxon>
        <taxon>Diplomonadida</taxon>
        <taxon>Hexamitidae</taxon>
        <taxon>Hexamitinae</taxon>
        <taxon>Hexamita</taxon>
    </lineage>
</organism>
<feature type="transmembrane region" description="Helical" evidence="1">
    <location>
        <begin position="179"/>
        <end position="195"/>
    </location>
</feature>
<proteinExistence type="predicted"/>
<evidence type="ECO:0000313" key="4">
    <source>
        <dbReference type="Proteomes" id="UP001642409"/>
    </source>
</evidence>
<keyword evidence="1" id="KW-0472">Membrane</keyword>
<dbReference type="Proteomes" id="UP001642409">
    <property type="component" value="Unassembled WGS sequence"/>
</dbReference>
<evidence type="ECO:0000256" key="1">
    <source>
        <dbReference type="SAM" id="Phobius"/>
    </source>
</evidence>
<protein>
    <submittedName>
        <fullName evidence="3">Hypothetical_protein</fullName>
    </submittedName>
</protein>
<evidence type="ECO:0000313" key="3">
    <source>
        <dbReference type="EMBL" id="CAL6011768.1"/>
    </source>
</evidence>
<keyword evidence="1" id="KW-1133">Transmembrane helix</keyword>